<proteinExistence type="inferred from homology"/>
<evidence type="ECO:0000256" key="2">
    <source>
        <dbReference type="ARBA" id="ARBA00007267"/>
    </source>
</evidence>
<dbReference type="GO" id="GO:0005634">
    <property type="term" value="C:nucleus"/>
    <property type="evidence" value="ECO:0007669"/>
    <property type="project" value="UniProtKB-SubCell"/>
</dbReference>
<gene>
    <name evidence="5" type="ORF">RJT34_25582</name>
</gene>
<dbReference type="Proteomes" id="UP001359559">
    <property type="component" value="Unassembled WGS sequence"/>
</dbReference>
<evidence type="ECO:0000256" key="3">
    <source>
        <dbReference type="ARBA" id="ARBA00023242"/>
    </source>
</evidence>
<reference evidence="5 6" key="1">
    <citation type="submission" date="2024-01" db="EMBL/GenBank/DDBJ databases">
        <title>The genomes of 5 underutilized Papilionoideae crops provide insights into root nodulation and disease resistance.</title>
        <authorList>
            <person name="Yuan L."/>
        </authorList>
    </citation>
    <scope>NUCLEOTIDE SEQUENCE [LARGE SCALE GENOMIC DNA]</scope>
    <source>
        <strain evidence="5">LY-2023</strain>
        <tissue evidence="5">Leaf</tissue>
    </source>
</reference>
<sequence length="70" mass="7712">MSRYCECFAAGIYCVEPCSCQDCINKPIHGDTVLQTLKQIESRNPLAFAFAFATKIVRNSGSVPDIGIRL</sequence>
<protein>
    <recommendedName>
        <fullName evidence="4">CRC domain-containing protein</fullName>
    </recommendedName>
</protein>
<dbReference type="EMBL" id="JAYKXN010000006">
    <property type="protein sequence ID" value="KAK7280518.1"/>
    <property type="molecule type" value="Genomic_DNA"/>
</dbReference>
<dbReference type="PANTHER" id="PTHR46159">
    <property type="entry name" value="PROTEIN TESMIN/TSO1-LIKE CXC 2"/>
    <property type="match status" value="1"/>
</dbReference>
<accession>A0AAN9FY33</accession>
<dbReference type="PROSITE" id="PS51634">
    <property type="entry name" value="CRC"/>
    <property type="match status" value="1"/>
</dbReference>
<dbReference type="AlphaFoldDB" id="A0AAN9FY33"/>
<comment type="caution">
    <text evidence="5">The sequence shown here is derived from an EMBL/GenBank/DDBJ whole genome shotgun (WGS) entry which is preliminary data.</text>
</comment>
<evidence type="ECO:0000313" key="6">
    <source>
        <dbReference type="Proteomes" id="UP001359559"/>
    </source>
</evidence>
<dbReference type="InterPro" id="IPR005172">
    <property type="entry name" value="CRC"/>
</dbReference>
<dbReference type="InterPro" id="IPR033467">
    <property type="entry name" value="Tesmin/TSO1-like_CXC"/>
</dbReference>
<feature type="domain" description="CRC" evidence="4">
    <location>
        <begin position="1"/>
        <end position="70"/>
    </location>
</feature>
<evidence type="ECO:0000256" key="1">
    <source>
        <dbReference type="ARBA" id="ARBA00004123"/>
    </source>
</evidence>
<keyword evidence="3" id="KW-0539">Nucleus</keyword>
<dbReference type="SMART" id="SM01114">
    <property type="entry name" value="CXC"/>
    <property type="match status" value="1"/>
</dbReference>
<comment type="subcellular location">
    <subcellularLocation>
        <location evidence="1">Nucleus</location>
    </subcellularLocation>
</comment>
<evidence type="ECO:0000313" key="5">
    <source>
        <dbReference type="EMBL" id="KAK7280518.1"/>
    </source>
</evidence>
<name>A0AAN9FY33_CLITE</name>
<comment type="similarity">
    <text evidence="2">Belongs to the lin-54 family.</text>
</comment>
<keyword evidence="6" id="KW-1185">Reference proteome</keyword>
<dbReference type="Pfam" id="PF03638">
    <property type="entry name" value="TCR"/>
    <property type="match status" value="1"/>
</dbReference>
<organism evidence="5 6">
    <name type="scientific">Clitoria ternatea</name>
    <name type="common">Butterfly pea</name>
    <dbReference type="NCBI Taxonomy" id="43366"/>
    <lineage>
        <taxon>Eukaryota</taxon>
        <taxon>Viridiplantae</taxon>
        <taxon>Streptophyta</taxon>
        <taxon>Embryophyta</taxon>
        <taxon>Tracheophyta</taxon>
        <taxon>Spermatophyta</taxon>
        <taxon>Magnoliopsida</taxon>
        <taxon>eudicotyledons</taxon>
        <taxon>Gunneridae</taxon>
        <taxon>Pentapetalae</taxon>
        <taxon>rosids</taxon>
        <taxon>fabids</taxon>
        <taxon>Fabales</taxon>
        <taxon>Fabaceae</taxon>
        <taxon>Papilionoideae</taxon>
        <taxon>50 kb inversion clade</taxon>
        <taxon>NPAAA clade</taxon>
        <taxon>indigoferoid/millettioid clade</taxon>
        <taxon>Phaseoleae</taxon>
        <taxon>Clitoria</taxon>
    </lineage>
</organism>
<dbReference type="PANTHER" id="PTHR46159:SF12">
    <property type="entry name" value="PROTEIN TESMIN_TSO1-LIKE CXC 3-RELATED"/>
    <property type="match status" value="1"/>
</dbReference>
<evidence type="ECO:0000259" key="4">
    <source>
        <dbReference type="PROSITE" id="PS51634"/>
    </source>
</evidence>
<dbReference type="GO" id="GO:0003700">
    <property type="term" value="F:DNA-binding transcription factor activity"/>
    <property type="evidence" value="ECO:0007669"/>
    <property type="project" value="InterPro"/>
</dbReference>
<dbReference type="InterPro" id="IPR044522">
    <property type="entry name" value="TSO1-like"/>
</dbReference>